<evidence type="ECO:0000313" key="3">
    <source>
        <dbReference type="Proteomes" id="UP001318040"/>
    </source>
</evidence>
<evidence type="ECO:0000313" key="5">
    <source>
        <dbReference type="RefSeq" id="XP_032809204.1"/>
    </source>
</evidence>
<keyword evidence="3" id="KW-1185">Reference proteome</keyword>
<name>A0AAJ7T1M2_PETMA</name>
<feature type="compositionally biased region" description="Basic and acidic residues" evidence="1">
    <location>
        <begin position="112"/>
        <end position="130"/>
    </location>
</feature>
<protein>
    <submittedName>
        <fullName evidence="4 5">Uncharacterized protein LOC116941933 isoform X1</fullName>
    </submittedName>
</protein>
<keyword evidence="2" id="KW-0472">Membrane</keyword>
<dbReference type="GO" id="GO:0005765">
    <property type="term" value="C:lysosomal membrane"/>
    <property type="evidence" value="ECO:0007669"/>
    <property type="project" value="TreeGrafter"/>
</dbReference>
<feature type="transmembrane region" description="Helical" evidence="2">
    <location>
        <begin position="467"/>
        <end position="492"/>
    </location>
</feature>
<sequence>MQSGVMASPPCPSTAGLAEDLKQIERVKESIADIIGQLGEGDDAGGLSFAPFLDLDTQITVVPASKSLGSSLDELRSSPSSSASSSTSSSMSALESPSECRPKSSESQTELLESHPQDPARHGVKEDGAPSKRSSMAGSSSSGRGTSADRSGLRSNGSVPTAGNGPGRAVGQGGHQVTVLPLKSFADQRPGRVACTAEPETESDLSPSPLHARREGVPGSPETRPLLRPSSSSDGETLVAGLSGRPSSRGSLACEDGGAACLEAAEAPSACDGAAGKLGGAGRGGCSGGGGSGGGGSRCGRRKRSGCCCCRCCGHSAVRAQAKAVVSVLLAVLAAPAALFAAYEYLPYEAPVCPDLASRMVYALRCGLFTLFPTVFGVLAQGVVRLCACSGGSPGRRAERERGVNTWGRHAAGSTEQLLLYLLNLLVLASYLQQADLKVLPSLAALFAIGRLVYLLSCVLCPGCRGFGFSLVFVPALAMLCYNLYCLFTLGLDRLFLQSSDLAPTAPSPPRLRFWG</sequence>
<gene>
    <name evidence="4 5" type="primary">LOC116941933</name>
</gene>
<dbReference type="PANTHER" id="PTHR31004">
    <property type="entry name" value="TRANSMEMBRANE PROTEIN 79"/>
    <property type="match status" value="1"/>
</dbReference>
<feature type="transmembrane region" description="Helical" evidence="2">
    <location>
        <begin position="418"/>
        <end position="434"/>
    </location>
</feature>
<dbReference type="RefSeq" id="XP_032809204.1">
    <property type="nucleotide sequence ID" value="XM_032953313.1"/>
</dbReference>
<feature type="region of interest" description="Disordered" evidence="1">
    <location>
        <begin position="67"/>
        <end position="249"/>
    </location>
</feature>
<dbReference type="GO" id="GO:0032588">
    <property type="term" value="C:trans-Golgi network membrane"/>
    <property type="evidence" value="ECO:0007669"/>
    <property type="project" value="TreeGrafter"/>
</dbReference>
<feature type="compositionally biased region" description="Low complexity" evidence="1">
    <location>
        <begin position="131"/>
        <end position="150"/>
    </location>
</feature>
<evidence type="ECO:0000256" key="1">
    <source>
        <dbReference type="SAM" id="MobiDB-lite"/>
    </source>
</evidence>
<accession>A0AAJ7T1M2</accession>
<keyword evidence="2" id="KW-0812">Transmembrane</keyword>
<organism evidence="3 5">
    <name type="scientific">Petromyzon marinus</name>
    <name type="common">Sea lamprey</name>
    <dbReference type="NCBI Taxonomy" id="7757"/>
    <lineage>
        <taxon>Eukaryota</taxon>
        <taxon>Metazoa</taxon>
        <taxon>Chordata</taxon>
        <taxon>Craniata</taxon>
        <taxon>Vertebrata</taxon>
        <taxon>Cyclostomata</taxon>
        <taxon>Hyperoartia</taxon>
        <taxon>Petromyzontiformes</taxon>
        <taxon>Petromyzontidae</taxon>
        <taxon>Petromyzon</taxon>
    </lineage>
</organism>
<feature type="transmembrane region" description="Helical" evidence="2">
    <location>
        <begin position="362"/>
        <end position="388"/>
    </location>
</feature>
<dbReference type="KEGG" id="pmrn:116941933"/>
<dbReference type="PANTHER" id="PTHR31004:SF3">
    <property type="entry name" value="TRANSMEMBRANE PROTEIN 79"/>
    <property type="match status" value="1"/>
</dbReference>
<keyword evidence="2" id="KW-1133">Transmembrane helix</keyword>
<evidence type="ECO:0000256" key="2">
    <source>
        <dbReference type="SAM" id="Phobius"/>
    </source>
</evidence>
<proteinExistence type="predicted"/>
<feature type="compositionally biased region" description="Low complexity" evidence="1">
    <location>
        <begin position="77"/>
        <end position="97"/>
    </location>
</feature>
<feature type="compositionally biased region" description="Gly residues" evidence="1">
    <location>
        <begin position="164"/>
        <end position="174"/>
    </location>
</feature>
<reference evidence="4 5" key="1">
    <citation type="submission" date="2025-04" db="UniProtKB">
        <authorList>
            <consortium name="RefSeq"/>
        </authorList>
    </citation>
    <scope>IDENTIFICATION</scope>
    <source>
        <tissue evidence="4 5">Sperm</tissue>
    </source>
</reference>
<dbReference type="GO" id="GO:0045055">
    <property type="term" value="P:regulated exocytosis"/>
    <property type="evidence" value="ECO:0007669"/>
    <property type="project" value="TreeGrafter"/>
</dbReference>
<dbReference type="RefSeq" id="XP_032809202.1">
    <property type="nucleotide sequence ID" value="XM_032953311.1"/>
</dbReference>
<feature type="transmembrane region" description="Helical" evidence="2">
    <location>
        <begin position="440"/>
        <end position="460"/>
    </location>
</feature>
<feature type="transmembrane region" description="Helical" evidence="2">
    <location>
        <begin position="324"/>
        <end position="342"/>
    </location>
</feature>
<dbReference type="AlphaFoldDB" id="A0AAJ7T1M2"/>
<evidence type="ECO:0000313" key="4">
    <source>
        <dbReference type="RefSeq" id="XP_032809202.1"/>
    </source>
</evidence>
<dbReference type="Proteomes" id="UP001318040">
    <property type="component" value="Chromosome 13"/>
</dbReference>